<dbReference type="InterPro" id="IPR003016">
    <property type="entry name" value="2-oxoA_DH_lipoyl-BS"/>
</dbReference>
<dbReference type="InterPro" id="IPR002930">
    <property type="entry name" value="GCV_H"/>
</dbReference>
<dbReference type="CDD" id="cd06848">
    <property type="entry name" value="GCS_H"/>
    <property type="match status" value="1"/>
</dbReference>
<sequence length="129" mass="13827">MKLPTDRKYTPSHEWVLAEGDVFVVGITDNAQEQLGDLVYVGDVQVGAQLKAGDTAGVVESVKAASDVYSPITGTVVEVNSALSDKPETINEDAYGDGWIYVVEVAGLDEVNDLLGPDDYADLLENEDH</sequence>
<accession>A0A356LK69</accession>
<keyword evidence="2 3" id="KW-0450">Lipoyl</keyword>
<evidence type="ECO:0000259" key="5">
    <source>
        <dbReference type="PROSITE" id="PS50968"/>
    </source>
</evidence>
<dbReference type="InterPro" id="IPR000089">
    <property type="entry name" value="Biotin_lipoyl"/>
</dbReference>
<dbReference type="PROSITE" id="PS50968">
    <property type="entry name" value="BIOTINYL_LIPOYL"/>
    <property type="match status" value="1"/>
</dbReference>
<organism evidence="6 7">
    <name type="scientific">Advenella kashmirensis</name>
    <dbReference type="NCBI Taxonomy" id="310575"/>
    <lineage>
        <taxon>Bacteria</taxon>
        <taxon>Pseudomonadati</taxon>
        <taxon>Pseudomonadota</taxon>
        <taxon>Betaproteobacteria</taxon>
        <taxon>Burkholderiales</taxon>
        <taxon>Alcaligenaceae</taxon>
    </lineage>
</organism>
<dbReference type="EMBL" id="DOEK01000033">
    <property type="protein sequence ID" value="HBP30971.1"/>
    <property type="molecule type" value="Genomic_DNA"/>
</dbReference>
<dbReference type="InterPro" id="IPR033753">
    <property type="entry name" value="GCV_H/Fam206"/>
</dbReference>
<evidence type="ECO:0000256" key="4">
    <source>
        <dbReference type="PIRSR" id="PIRSR617453-50"/>
    </source>
</evidence>
<reference evidence="6 7" key="1">
    <citation type="journal article" date="2018" name="Nat. Biotechnol.">
        <title>A standardized bacterial taxonomy based on genome phylogeny substantially revises the tree of life.</title>
        <authorList>
            <person name="Parks D.H."/>
            <person name="Chuvochina M."/>
            <person name="Waite D.W."/>
            <person name="Rinke C."/>
            <person name="Skarshewski A."/>
            <person name="Chaumeil P.A."/>
            <person name="Hugenholtz P."/>
        </authorList>
    </citation>
    <scope>NUCLEOTIDE SEQUENCE [LARGE SCALE GENOMIC DNA]</scope>
    <source>
        <strain evidence="6">UBA10707</strain>
    </source>
</reference>
<evidence type="ECO:0000313" key="6">
    <source>
        <dbReference type="EMBL" id="HBP30971.1"/>
    </source>
</evidence>
<dbReference type="SUPFAM" id="SSF51230">
    <property type="entry name" value="Single hybrid motif"/>
    <property type="match status" value="1"/>
</dbReference>
<evidence type="ECO:0000313" key="7">
    <source>
        <dbReference type="Proteomes" id="UP000264036"/>
    </source>
</evidence>
<comment type="similarity">
    <text evidence="1 3">Belongs to the GcvH family.</text>
</comment>
<comment type="subunit">
    <text evidence="3">The glycine cleavage system is composed of four proteins: P, T, L and H.</text>
</comment>
<dbReference type="GO" id="GO:0009249">
    <property type="term" value="P:protein lipoylation"/>
    <property type="evidence" value="ECO:0007669"/>
    <property type="project" value="TreeGrafter"/>
</dbReference>
<comment type="function">
    <text evidence="3">The glycine cleavage system catalyzes the degradation of glycine. The H protein shuttles the methylamine group of glycine from the P protein to the T protein.</text>
</comment>
<dbReference type="NCBIfam" id="NF002270">
    <property type="entry name" value="PRK01202.1"/>
    <property type="match status" value="1"/>
</dbReference>
<dbReference type="GO" id="GO:0019464">
    <property type="term" value="P:glycine decarboxylation via glycine cleavage system"/>
    <property type="evidence" value="ECO:0007669"/>
    <property type="project" value="UniProtKB-UniRule"/>
</dbReference>
<dbReference type="GO" id="GO:0005960">
    <property type="term" value="C:glycine cleavage complex"/>
    <property type="evidence" value="ECO:0007669"/>
    <property type="project" value="InterPro"/>
</dbReference>
<feature type="domain" description="Lipoyl-binding" evidence="5">
    <location>
        <begin position="22"/>
        <end position="104"/>
    </location>
</feature>
<evidence type="ECO:0000256" key="1">
    <source>
        <dbReference type="ARBA" id="ARBA00009249"/>
    </source>
</evidence>
<dbReference type="PROSITE" id="PS00189">
    <property type="entry name" value="LIPOYL"/>
    <property type="match status" value="1"/>
</dbReference>
<dbReference type="Proteomes" id="UP000264036">
    <property type="component" value="Unassembled WGS sequence"/>
</dbReference>
<protein>
    <recommendedName>
        <fullName evidence="3">Glycine cleavage system H protein</fullName>
    </recommendedName>
</protein>
<dbReference type="InterPro" id="IPR011053">
    <property type="entry name" value="Single_hybrid_motif"/>
</dbReference>
<dbReference type="PANTHER" id="PTHR11715">
    <property type="entry name" value="GLYCINE CLEAVAGE SYSTEM H PROTEIN"/>
    <property type="match status" value="1"/>
</dbReference>
<dbReference type="Pfam" id="PF01597">
    <property type="entry name" value="GCV_H"/>
    <property type="match status" value="1"/>
</dbReference>
<evidence type="ECO:0000256" key="2">
    <source>
        <dbReference type="ARBA" id="ARBA00022823"/>
    </source>
</evidence>
<dbReference type="AlphaFoldDB" id="A0A356LK69"/>
<dbReference type="GO" id="GO:0005829">
    <property type="term" value="C:cytosol"/>
    <property type="evidence" value="ECO:0007669"/>
    <property type="project" value="TreeGrafter"/>
</dbReference>
<dbReference type="PANTHER" id="PTHR11715:SF3">
    <property type="entry name" value="GLYCINE CLEAVAGE SYSTEM H PROTEIN-RELATED"/>
    <property type="match status" value="1"/>
</dbReference>
<comment type="caution">
    <text evidence="6">The sequence shown here is derived from an EMBL/GenBank/DDBJ whole genome shotgun (WGS) entry which is preliminary data.</text>
</comment>
<dbReference type="NCBIfam" id="TIGR00527">
    <property type="entry name" value="gcvH"/>
    <property type="match status" value="1"/>
</dbReference>
<dbReference type="Gene3D" id="2.40.50.100">
    <property type="match status" value="1"/>
</dbReference>
<dbReference type="HAMAP" id="MF_00272">
    <property type="entry name" value="GcvH"/>
    <property type="match status" value="1"/>
</dbReference>
<feature type="modified residue" description="N6-lipoyllysine" evidence="3 4">
    <location>
        <position position="63"/>
    </location>
</feature>
<name>A0A356LK69_9BURK</name>
<dbReference type="InterPro" id="IPR017453">
    <property type="entry name" value="GCV_H_sub"/>
</dbReference>
<evidence type="ECO:0000256" key="3">
    <source>
        <dbReference type="HAMAP-Rule" id="MF_00272"/>
    </source>
</evidence>
<gene>
    <name evidence="3 6" type="primary">gcvH</name>
    <name evidence="6" type="ORF">DD666_16330</name>
</gene>
<proteinExistence type="inferred from homology"/>
<comment type="cofactor">
    <cofactor evidence="3">
        <name>(R)-lipoate</name>
        <dbReference type="ChEBI" id="CHEBI:83088"/>
    </cofactor>
    <text evidence="3">Binds 1 lipoyl cofactor covalently.</text>
</comment>